<accession>A0ACB0E8P0</accession>
<organism evidence="1 2">
    <name type="scientific">Rangifer tarandus platyrhynchus</name>
    <name type="common">Svalbard reindeer</name>
    <dbReference type="NCBI Taxonomy" id="3082113"/>
    <lineage>
        <taxon>Eukaryota</taxon>
        <taxon>Metazoa</taxon>
        <taxon>Chordata</taxon>
        <taxon>Craniata</taxon>
        <taxon>Vertebrata</taxon>
        <taxon>Euteleostomi</taxon>
        <taxon>Mammalia</taxon>
        <taxon>Eutheria</taxon>
        <taxon>Laurasiatheria</taxon>
        <taxon>Artiodactyla</taxon>
        <taxon>Ruminantia</taxon>
        <taxon>Pecora</taxon>
        <taxon>Cervidae</taxon>
        <taxon>Odocoileinae</taxon>
        <taxon>Rangifer</taxon>
    </lineage>
</organism>
<protein>
    <submittedName>
        <fullName evidence="1">Uncharacterized protein</fullName>
    </submittedName>
</protein>
<name>A0ACB0E8P0_RANTA</name>
<sequence>MEGTTPTPARWGARHTTRIPPNVHAAHAYREPGAAQGTNRVHPVHGRTWTRLERQEARPRRGGYAVAGWTRGSPLLRGAGA</sequence>
<dbReference type="Proteomes" id="UP001162501">
    <property type="component" value="Chromosome 17"/>
</dbReference>
<dbReference type="EMBL" id="OX596101">
    <property type="protein sequence ID" value="CAI9696998.1"/>
    <property type="molecule type" value="Genomic_DNA"/>
</dbReference>
<proteinExistence type="predicted"/>
<evidence type="ECO:0000313" key="2">
    <source>
        <dbReference type="Proteomes" id="UP001162501"/>
    </source>
</evidence>
<evidence type="ECO:0000313" key="1">
    <source>
        <dbReference type="EMBL" id="CAI9696998.1"/>
    </source>
</evidence>
<gene>
    <name evidence="1" type="ORF">MRATA1EN3_LOCUS8211</name>
</gene>
<reference evidence="1" key="1">
    <citation type="submission" date="2023-05" db="EMBL/GenBank/DDBJ databases">
        <authorList>
            <consortium name="ELIXIR-Norway"/>
        </authorList>
    </citation>
    <scope>NUCLEOTIDE SEQUENCE</scope>
</reference>